<sequence length="927" mass="102505">MKIHRLEIRNVKGIDNFVLADIPDHGVVVVSGNNELGKSTVVRGLQLLLDGTPHTSGKKEIKALQQRHHPDANPFISAELTVGQTRFRVEKQYLRKKYIKLEILSYPPETLTDDKAENRLQQLLDEHMDRDLLQALFVHQGELEQEVKVKDIASITTILGGADGDADSSTDDTLLRKAQDELGEYFTEKGQERRVFKSLRDAIEEDEQKLSALADKKQQWQLAAENVEDAQVQIAAAEDQRELAKAELAELEQQAAQAVQLELKITKAKQHVVEEKHRTTTAAENVTAYTEAEKVAANAVQALADFETELVQKQQALEEEQARIEQLTRAKKNLRTTTANVEADRTVLQAAKNSVTWTREAAAAAEDTAKIEELIAQERALRRDIEDNPVTETMYDDAKNLWQRQQTLSEAIAAASPELQLQAATPTTVLVDGAPLELSAGEDAKTIEVLDPTTVQIGEVTATITPRDSGDRRAEKQRIEEELAAVFASAGVETFAELQALGIERMKAAQELSKVESTRRFAQSEDGGDQPRVRCERLLQAIADLRVSPGAVRTIIERDPVHQPHAATVEQLLDRIVDATAADSSWEKIARDFPESFREQLADVENLLQTVLDTTEQHSSRLVAELEAAEAEVEQASTARSAEKAWDQAIGQKQGLERDVERTAMHLAALGDKIQLEAALTEAQAKFEAAKASLAVLENEPLAKEIESIKGDKAAVTTELHNIEQRIEAAQSLRNKAEGRLSTLDAVAAEYDDLQQQLDSRRLDLARLERSAAAAKLLVDTLTSHLSLVQQRYSKPYSEAVNNLAKNVFGETSEVIIDEESLQIRSRRLGDEGHVEVEYLSDGAREQLALINRCAMASMVASDASAMPLIIDDPLGNSDRRRIRRMNQVLAEVGKDSQVLIFTCDPSRFDAVPDAVQLQFSALTLGG</sequence>
<feature type="domain" description="Endonuclease GajA/Old nuclease/RecF-like AAA" evidence="2">
    <location>
        <begin position="1"/>
        <end position="262"/>
    </location>
</feature>
<feature type="coiled-coil region" evidence="1">
    <location>
        <begin position="673"/>
        <end position="771"/>
    </location>
</feature>
<dbReference type="RefSeq" id="WP_123927970.1">
    <property type="nucleotide sequence ID" value="NZ_CP033896.1"/>
</dbReference>
<dbReference type="InterPro" id="IPR027417">
    <property type="entry name" value="P-loop_NTPase"/>
</dbReference>
<feature type="coiled-coil region" evidence="1">
    <location>
        <begin position="612"/>
        <end position="639"/>
    </location>
</feature>
<accession>A0A3G6J6A6</accession>
<evidence type="ECO:0000313" key="3">
    <source>
        <dbReference type="EMBL" id="AZA13631.1"/>
    </source>
</evidence>
<dbReference type="AlphaFoldDB" id="A0A3G6J6A6"/>
<reference evidence="3 4" key="1">
    <citation type="submission" date="2018-11" db="EMBL/GenBank/DDBJ databases">
        <authorList>
            <person name="Kleinhagauer T."/>
            <person name="Glaeser S.P."/>
            <person name="Spergser J."/>
            <person name="Ruckert C."/>
            <person name="Kaempfer P."/>
            <person name="Busse H.-J."/>
        </authorList>
    </citation>
    <scope>NUCLEOTIDE SEQUENCE [LARGE SCALE GENOMIC DNA]</scope>
    <source>
        <strain evidence="3 4">200CH</strain>
    </source>
</reference>
<dbReference type="InterPro" id="IPR041685">
    <property type="entry name" value="AAA_GajA/Old/RecF-like"/>
</dbReference>
<dbReference type="Gene3D" id="3.40.50.300">
    <property type="entry name" value="P-loop containing nucleotide triphosphate hydrolases"/>
    <property type="match status" value="2"/>
</dbReference>
<evidence type="ECO:0000313" key="4">
    <source>
        <dbReference type="Proteomes" id="UP000269019"/>
    </source>
</evidence>
<keyword evidence="1" id="KW-0175">Coiled coil</keyword>
<keyword evidence="4" id="KW-1185">Reference proteome</keyword>
<dbReference type="SUPFAM" id="SSF52540">
    <property type="entry name" value="P-loop containing nucleoside triphosphate hydrolases"/>
    <property type="match status" value="1"/>
</dbReference>
<dbReference type="PANTHER" id="PTHR41259">
    <property type="entry name" value="DOUBLE-STRAND BREAK REPAIR RAD50 ATPASE, PUTATIVE-RELATED"/>
    <property type="match status" value="1"/>
</dbReference>
<evidence type="ECO:0000259" key="2">
    <source>
        <dbReference type="Pfam" id="PF13175"/>
    </source>
</evidence>
<dbReference type="PANTHER" id="PTHR41259:SF1">
    <property type="entry name" value="DOUBLE-STRAND BREAK REPAIR RAD50 ATPASE, PUTATIVE-RELATED"/>
    <property type="match status" value="1"/>
</dbReference>
<dbReference type="Proteomes" id="UP000269019">
    <property type="component" value="Chromosome"/>
</dbReference>
<dbReference type="EMBL" id="CP033896">
    <property type="protein sequence ID" value="AZA13631.1"/>
    <property type="molecule type" value="Genomic_DNA"/>
</dbReference>
<dbReference type="OrthoDB" id="3177877at2"/>
<organism evidence="3 4">
    <name type="scientific">Corynebacterium choanae</name>
    <dbReference type="NCBI Taxonomy" id="1862358"/>
    <lineage>
        <taxon>Bacteria</taxon>
        <taxon>Bacillati</taxon>
        <taxon>Actinomycetota</taxon>
        <taxon>Actinomycetes</taxon>
        <taxon>Mycobacteriales</taxon>
        <taxon>Corynebacteriaceae</taxon>
        <taxon>Corynebacterium</taxon>
    </lineage>
</organism>
<dbReference type="KEGG" id="ccho:CCHOA_06160"/>
<proteinExistence type="predicted"/>
<evidence type="ECO:0000256" key="1">
    <source>
        <dbReference type="SAM" id="Coils"/>
    </source>
</evidence>
<dbReference type="Pfam" id="PF13175">
    <property type="entry name" value="AAA_15"/>
    <property type="match status" value="1"/>
</dbReference>
<name>A0A3G6J6A6_9CORY</name>
<gene>
    <name evidence="3" type="ORF">CCHOA_06160</name>
</gene>
<feature type="coiled-coil region" evidence="1">
    <location>
        <begin position="196"/>
        <end position="344"/>
    </location>
</feature>
<protein>
    <submittedName>
        <fullName evidence="3">Chromosome segregation protein</fullName>
    </submittedName>
</protein>